<evidence type="ECO:0000259" key="4">
    <source>
        <dbReference type="PROSITE" id="PS50949"/>
    </source>
</evidence>
<dbReference type="SUPFAM" id="SSF64288">
    <property type="entry name" value="Chorismate lyase-like"/>
    <property type="match status" value="1"/>
</dbReference>
<keyword evidence="1" id="KW-0805">Transcription regulation</keyword>
<feature type="domain" description="HTH gntR-type" evidence="4">
    <location>
        <begin position="10"/>
        <end position="78"/>
    </location>
</feature>
<keyword evidence="3" id="KW-0804">Transcription</keyword>
<dbReference type="Proteomes" id="UP000245921">
    <property type="component" value="Unassembled WGS sequence"/>
</dbReference>
<dbReference type="InterPro" id="IPR036388">
    <property type="entry name" value="WH-like_DNA-bd_sf"/>
</dbReference>
<keyword evidence="2" id="KW-0238">DNA-binding</keyword>
<dbReference type="GO" id="GO:0045892">
    <property type="term" value="P:negative regulation of DNA-templated transcription"/>
    <property type="evidence" value="ECO:0007669"/>
    <property type="project" value="TreeGrafter"/>
</dbReference>
<dbReference type="RefSeq" id="WP_158274823.1">
    <property type="nucleotide sequence ID" value="NZ_JAMHJO010000011.1"/>
</dbReference>
<dbReference type="InterPro" id="IPR011663">
    <property type="entry name" value="UTRA"/>
</dbReference>
<keyword evidence="6" id="KW-1185">Reference proteome</keyword>
<evidence type="ECO:0000313" key="5">
    <source>
        <dbReference type="EMBL" id="PWJ93242.1"/>
    </source>
</evidence>
<dbReference type="GO" id="GO:0003677">
    <property type="term" value="F:DNA binding"/>
    <property type="evidence" value="ECO:0007669"/>
    <property type="project" value="UniProtKB-KW"/>
</dbReference>
<dbReference type="PRINTS" id="PR00035">
    <property type="entry name" value="HTHGNTR"/>
</dbReference>
<dbReference type="AlphaFoldDB" id="A0AA45HIQ2"/>
<evidence type="ECO:0000256" key="2">
    <source>
        <dbReference type="ARBA" id="ARBA00023125"/>
    </source>
</evidence>
<sequence>MIGIDKNSGVPLYKQVMDDLERKIINGVYKIGELIPPEPELMSAYNVSRITIRRAIDDLSKKGYLDKRPGKGTFVINKHISMGTQEKIKLKSFSQKMRDMNIELHTKILSFKRVKVDIKSFDKAIPTNSHYYLLKRQRSINKEIIMEFDTYVSCKYDLEDLLENPKSIVSLYEIFNDRNIVLRRSVDYMEAILGKDLPDMSFEIEDNIPLLKKTRVSYDVDGDMVEYTEIYYKPSKYIYSNEYIYIE</sequence>
<dbReference type="EMBL" id="QGGI01000008">
    <property type="protein sequence ID" value="PWJ93242.1"/>
    <property type="molecule type" value="Genomic_DNA"/>
</dbReference>
<dbReference type="InterPro" id="IPR028978">
    <property type="entry name" value="Chorismate_lyase_/UTRA_dom_sf"/>
</dbReference>
<dbReference type="FunFam" id="1.10.10.10:FF:000079">
    <property type="entry name" value="GntR family transcriptional regulator"/>
    <property type="match status" value="1"/>
</dbReference>
<name>A0AA45HIQ2_9BACT</name>
<comment type="caution">
    <text evidence="5">The sequence shown here is derived from an EMBL/GenBank/DDBJ whole genome shotgun (WGS) entry which is preliminary data.</text>
</comment>
<evidence type="ECO:0000313" key="6">
    <source>
        <dbReference type="Proteomes" id="UP000245921"/>
    </source>
</evidence>
<dbReference type="SMART" id="SM00866">
    <property type="entry name" value="UTRA"/>
    <property type="match status" value="1"/>
</dbReference>
<dbReference type="InterPro" id="IPR050679">
    <property type="entry name" value="Bact_HTH_transcr_reg"/>
</dbReference>
<dbReference type="SUPFAM" id="SSF46785">
    <property type="entry name" value="Winged helix' DNA-binding domain"/>
    <property type="match status" value="1"/>
</dbReference>
<dbReference type="GO" id="GO:0003700">
    <property type="term" value="F:DNA-binding transcription factor activity"/>
    <property type="evidence" value="ECO:0007669"/>
    <property type="project" value="InterPro"/>
</dbReference>
<reference evidence="5 6" key="1">
    <citation type="submission" date="2018-05" db="EMBL/GenBank/DDBJ databases">
        <title>Genomic Encyclopedia of Type Strains, Phase IV (KMG-IV): sequencing the most valuable type-strain genomes for metagenomic binning, comparative biology and taxonomic classification.</title>
        <authorList>
            <person name="Goeker M."/>
        </authorList>
    </citation>
    <scope>NUCLEOTIDE SEQUENCE [LARGE SCALE GENOMIC DNA]</scope>
    <source>
        <strain evidence="5 6">DSM 24906</strain>
    </source>
</reference>
<dbReference type="SMART" id="SM00345">
    <property type="entry name" value="HTH_GNTR"/>
    <property type="match status" value="1"/>
</dbReference>
<dbReference type="PANTHER" id="PTHR44846:SF1">
    <property type="entry name" value="MANNOSYL-D-GLYCERATE TRANSPORT_METABOLISM SYSTEM REPRESSOR MNGR-RELATED"/>
    <property type="match status" value="1"/>
</dbReference>
<protein>
    <submittedName>
        <fullName evidence="5">GntR family transcriptional regulator</fullName>
    </submittedName>
</protein>
<dbReference type="InterPro" id="IPR036390">
    <property type="entry name" value="WH_DNA-bd_sf"/>
</dbReference>
<dbReference type="PROSITE" id="PS50949">
    <property type="entry name" value="HTH_GNTR"/>
    <property type="match status" value="1"/>
</dbReference>
<dbReference type="InterPro" id="IPR000524">
    <property type="entry name" value="Tscrpt_reg_HTH_GntR"/>
</dbReference>
<dbReference type="Pfam" id="PF07702">
    <property type="entry name" value="UTRA"/>
    <property type="match status" value="1"/>
</dbReference>
<proteinExistence type="predicted"/>
<gene>
    <name evidence="5" type="ORF">C7380_10871</name>
</gene>
<dbReference type="PANTHER" id="PTHR44846">
    <property type="entry name" value="MANNOSYL-D-GLYCERATE TRANSPORT/METABOLISM SYSTEM REPRESSOR MNGR-RELATED"/>
    <property type="match status" value="1"/>
</dbReference>
<dbReference type="Gene3D" id="3.40.1410.10">
    <property type="entry name" value="Chorismate lyase-like"/>
    <property type="match status" value="1"/>
</dbReference>
<dbReference type="Pfam" id="PF00392">
    <property type="entry name" value="GntR"/>
    <property type="match status" value="1"/>
</dbReference>
<dbReference type="Gene3D" id="1.10.10.10">
    <property type="entry name" value="Winged helix-like DNA-binding domain superfamily/Winged helix DNA-binding domain"/>
    <property type="match status" value="1"/>
</dbReference>
<organism evidence="5 6">
    <name type="scientific">Oceanotoga teriensis</name>
    <dbReference type="NCBI Taxonomy" id="515440"/>
    <lineage>
        <taxon>Bacteria</taxon>
        <taxon>Thermotogati</taxon>
        <taxon>Thermotogota</taxon>
        <taxon>Thermotogae</taxon>
        <taxon>Petrotogales</taxon>
        <taxon>Petrotogaceae</taxon>
        <taxon>Oceanotoga</taxon>
    </lineage>
</organism>
<accession>A0AA45HIQ2</accession>
<dbReference type="CDD" id="cd07377">
    <property type="entry name" value="WHTH_GntR"/>
    <property type="match status" value="1"/>
</dbReference>
<evidence type="ECO:0000256" key="1">
    <source>
        <dbReference type="ARBA" id="ARBA00023015"/>
    </source>
</evidence>
<evidence type="ECO:0000256" key="3">
    <source>
        <dbReference type="ARBA" id="ARBA00023163"/>
    </source>
</evidence>